<accession>A0A6J5FCX0</accession>
<dbReference type="RefSeq" id="WP_425497120.1">
    <property type="nucleotide sequence ID" value="NZ_CADIKH010000250.1"/>
</dbReference>
<reference evidence="1 2" key="1">
    <citation type="submission" date="2020-04" db="EMBL/GenBank/DDBJ databases">
        <authorList>
            <person name="De Canck E."/>
        </authorList>
    </citation>
    <scope>NUCLEOTIDE SEQUENCE [LARGE SCALE GENOMIC DNA]</scope>
    <source>
        <strain evidence="1 2">LMG 29542</strain>
    </source>
</reference>
<dbReference type="EMBL" id="CADIKH010000250">
    <property type="protein sequence ID" value="CAB3775075.1"/>
    <property type="molecule type" value="Genomic_DNA"/>
</dbReference>
<keyword evidence="2" id="KW-1185">Reference proteome</keyword>
<protein>
    <submittedName>
        <fullName evidence="1">Uncharacterized protein</fullName>
    </submittedName>
</protein>
<proteinExistence type="predicted"/>
<dbReference type="Proteomes" id="UP000494363">
    <property type="component" value="Unassembled WGS sequence"/>
</dbReference>
<evidence type="ECO:0000313" key="2">
    <source>
        <dbReference type="Proteomes" id="UP000494363"/>
    </source>
</evidence>
<name>A0A6J5FCX0_9BURK</name>
<evidence type="ECO:0000313" key="1">
    <source>
        <dbReference type="EMBL" id="CAB3775075.1"/>
    </source>
</evidence>
<organism evidence="1 2">
    <name type="scientific">Paraburkholderia humisilvae</name>
    <dbReference type="NCBI Taxonomy" id="627669"/>
    <lineage>
        <taxon>Bacteria</taxon>
        <taxon>Pseudomonadati</taxon>
        <taxon>Pseudomonadota</taxon>
        <taxon>Betaproteobacteria</taxon>
        <taxon>Burkholderiales</taxon>
        <taxon>Burkholderiaceae</taxon>
        <taxon>Paraburkholderia</taxon>
    </lineage>
</organism>
<sequence>MGNYSTAWVGLAVHKESITIAYAIDGGEIESMGRIGTTPTEIGKRDSD</sequence>
<gene>
    <name evidence="1" type="ORF">LMG29542_08457</name>
</gene>
<dbReference type="AlphaFoldDB" id="A0A6J5FCX0"/>